<evidence type="ECO:0000256" key="1">
    <source>
        <dbReference type="SAM" id="Phobius"/>
    </source>
</evidence>
<evidence type="ECO:0000313" key="3">
    <source>
        <dbReference type="Proteomes" id="UP000184388"/>
    </source>
</evidence>
<dbReference type="SUPFAM" id="SSF52540">
    <property type="entry name" value="P-loop containing nucleoside triphosphate hydrolases"/>
    <property type="match status" value="1"/>
</dbReference>
<dbReference type="EMBL" id="FRBK01000004">
    <property type="protein sequence ID" value="SHL37064.1"/>
    <property type="molecule type" value="Genomic_DNA"/>
</dbReference>
<evidence type="ECO:0000313" key="2">
    <source>
        <dbReference type="EMBL" id="SHL37064.1"/>
    </source>
</evidence>
<gene>
    <name evidence="2" type="ORF">SAMN05216268_10476</name>
</gene>
<sequence>MSGEVHNEFSGNAESVVQAGEIHVHHSDAPPDEVERLAQRLARAVAGQWKAEAAMRGLFGAAPLPIAWEMAGGQGVWSAARFADRYRQLPTPRRLVILGSAGAGKTTMAVLLVHELLAHRAVGDPIPVLLSLGAWDPAAEHLTNWLPRRLAEEYPVLGTGATAAANAGRLLDAGLILPVLDGLDELPQRRRTEALAKINQALSDHDPLVLTCRTDEYQALLNGSDGLYAATVLRARPVAPEDVRRYLLAPHSARREAQWRPVLDRLAAEPHGPLADALASPLLLSLARTAYAPESGRDPAELVDTARLSSAAAIEAHLLDALLSTAFRSEPAARNAFAWRARHWDEAKSRRWLVFLAQHMKRLKTRDLAWWQLEQDGPASENAWTFGAAAWGCFSLAIIVAAVVGGRAVPWGFVWSGGGPIGAMCCIALWRGGAVRKRPHYRSKYSSVAVGGSLATATMFVVAWVATGGRVPVVPTALACVVALGLLVPNAMMSIYWDRKQVDVESVSPAVLMARERRAPLTVAAVSAILVLVGTDVVHEVTGLSRVNDDVPLSFRIAQCVMAFALWAIIASRWGAYQVTHARLALRGKLPWRLMRFLDDAHQRGVMRQEGSVYQFRHARLQERLVAGGRNPEGPGR</sequence>
<comment type="caution">
    <text evidence="2">The sequence shown here is derived from an EMBL/GenBank/DDBJ whole genome shotgun (WGS) entry which is preliminary data.</text>
</comment>
<reference evidence="3" key="1">
    <citation type="submission" date="2016-11" db="EMBL/GenBank/DDBJ databases">
        <authorList>
            <person name="Jaros S."/>
            <person name="Januszkiewicz K."/>
            <person name="Wedrychowicz H."/>
        </authorList>
    </citation>
    <scope>NUCLEOTIDE SEQUENCE [LARGE SCALE GENOMIC DNA]</scope>
    <source>
        <strain evidence="3">CGMCC 4.3555</strain>
    </source>
</reference>
<feature type="transmembrane region" description="Helical" evidence="1">
    <location>
        <begin position="555"/>
        <end position="576"/>
    </location>
</feature>
<dbReference type="Proteomes" id="UP000184388">
    <property type="component" value="Unassembled WGS sequence"/>
</dbReference>
<dbReference type="Gene3D" id="3.40.50.300">
    <property type="entry name" value="P-loop containing nucleotide triphosphate hydrolases"/>
    <property type="match status" value="1"/>
</dbReference>
<dbReference type="RefSeq" id="WP_073443825.1">
    <property type="nucleotide sequence ID" value="NZ_FRBK01000004.1"/>
</dbReference>
<keyword evidence="1" id="KW-0812">Transmembrane</keyword>
<feature type="transmembrane region" description="Helical" evidence="1">
    <location>
        <begin position="383"/>
        <end position="405"/>
    </location>
</feature>
<organism evidence="2 3">
    <name type="scientific">Streptomyces yunnanensis</name>
    <dbReference type="NCBI Taxonomy" id="156453"/>
    <lineage>
        <taxon>Bacteria</taxon>
        <taxon>Bacillati</taxon>
        <taxon>Actinomycetota</taxon>
        <taxon>Actinomycetes</taxon>
        <taxon>Kitasatosporales</taxon>
        <taxon>Streptomycetaceae</taxon>
        <taxon>Streptomyces</taxon>
    </lineage>
</organism>
<feature type="transmembrane region" description="Helical" evidence="1">
    <location>
        <begin position="518"/>
        <end position="535"/>
    </location>
</feature>
<feature type="transmembrane region" description="Helical" evidence="1">
    <location>
        <begin position="445"/>
        <end position="467"/>
    </location>
</feature>
<feature type="transmembrane region" description="Helical" evidence="1">
    <location>
        <begin position="473"/>
        <end position="497"/>
    </location>
</feature>
<feature type="transmembrane region" description="Helical" evidence="1">
    <location>
        <begin position="411"/>
        <end position="433"/>
    </location>
</feature>
<accession>A0A9X8MPV9</accession>
<keyword evidence="1" id="KW-0472">Membrane</keyword>
<dbReference type="InterPro" id="IPR027417">
    <property type="entry name" value="P-loop_NTPase"/>
</dbReference>
<keyword evidence="1" id="KW-1133">Transmembrane helix</keyword>
<name>A0A9X8MPV9_9ACTN</name>
<protein>
    <submittedName>
        <fullName evidence="2">NACHT domain-containing protein</fullName>
    </submittedName>
</protein>
<dbReference type="AlphaFoldDB" id="A0A9X8MPV9"/>
<proteinExistence type="predicted"/>